<dbReference type="PATRIC" id="fig|1182568.3.peg.61"/>
<gene>
    <name evidence="2" type="ORF">SU48_00280</name>
</gene>
<dbReference type="Pfam" id="PF08241">
    <property type="entry name" value="Methyltransf_11"/>
    <property type="match status" value="1"/>
</dbReference>
<dbReference type="AlphaFoldDB" id="A0A172T682"/>
<dbReference type="InterPro" id="IPR013216">
    <property type="entry name" value="Methyltransf_11"/>
</dbReference>
<name>A0A172T682_9DEIO</name>
<organism evidence="2 3">
    <name type="scientific">Deinococcus puniceus</name>
    <dbReference type="NCBI Taxonomy" id="1182568"/>
    <lineage>
        <taxon>Bacteria</taxon>
        <taxon>Thermotogati</taxon>
        <taxon>Deinococcota</taxon>
        <taxon>Deinococci</taxon>
        <taxon>Deinococcales</taxon>
        <taxon>Deinococcaceae</taxon>
        <taxon>Deinococcus</taxon>
    </lineage>
</organism>
<dbReference type="CDD" id="cd02440">
    <property type="entry name" value="AdoMet_MTases"/>
    <property type="match status" value="1"/>
</dbReference>
<dbReference type="EMBL" id="CP011387">
    <property type="protein sequence ID" value="ANE42456.1"/>
    <property type="molecule type" value="Genomic_DNA"/>
</dbReference>
<dbReference type="OrthoDB" id="9804312at2"/>
<accession>A0A172T682</accession>
<sequence length="267" mass="29223">MASDPLHFYYEQDREHERLLRGSNQLEFTRTLELMVRFLPPAPARILDIGGGTGPYSRWLLKRGYSVQLLDAMPNHIERAQQDPALAGLESAVVGDARALPYAAASADAALLFGPVYHLTGRADRVAALREARRCVRAGGVVLAAAITRTASALDGLLAGMDADPRFAAMRNHTLTTGLHLPPDPALGWFTETYFHSPAELVAEFQDAGLTNVALYAVEGLGNIVPEFDVLWADPERRERLLDLVRRTETDPHLWGVSAHLLAVGQV</sequence>
<feature type="domain" description="Methyltransferase type 11" evidence="1">
    <location>
        <begin position="47"/>
        <end position="143"/>
    </location>
</feature>
<keyword evidence="3" id="KW-1185">Reference proteome</keyword>
<evidence type="ECO:0000313" key="3">
    <source>
        <dbReference type="Proteomes" id="UP000077363"/>
    </source>
</evidence>
<evidence type="ECO:0000259" key="1">
    <source>
        <dbReference type="Pfam" id="PF08241"/>
    </source>
</evidence>
<dbReference type="KEGG" id="dpu:SU48_00280"/>
<protein>
    <recommendedName>
        <fullName evidence="1">Methyltransferase type 11 domain-containing protein</fullName>
    </recommendedName>
</protein>
<proteinExistence type="predicted"/>
<dbReference type="InterPro" id="IPR029063">
    <property type="entry name" value="SAM-dependent_MTases_sf"/>
</dbReference>
<dbReference type="RefSeq" id="WP_064013501.1">
    <property type="nucleotide sequence ID" value="NZ_CP011387.1"/>
</dbReference>
<evidence type="ECO:0000313" key="2">
    <source>
        <dbReference type="EMBL" id="ANE42456.1"/>
    </source>
</evidence>
<dbReference type="Proteomes" id="UP000077363">
    <property type="component" value="Chromosome"/>
</dbReference>
<reference evidence="2 3" key="1">
    <citation type="submission" date="2015-01" db="EMBL/GenBank/DDBJ databases">
        <title>Deinococcus puniceus/DY1/ whole genome sequencing.</title>
        <authorList>
            <person name="Kim M.K."/>
            <person name="Srinivasan S."/>
            <person name="Lee J.-J."/>
        </authorList>
    </citation>
    <scope>NUCLEOTIDE SEQUENCE [LARGE SCALE GENOMIC DNA]</scope>
    <source>
        <strain evidence="2 3">DY1</strain>
    </source>
</reference>
<dbReference type="GO" id="GO:0008757">
    <property type="term" value="F:S-adenosylmethionine-dependent methyltransferase activity"/>
    <property type="evidence" value="ECO:0007669"/>
    <property type="project" value="InterPro"/>
</dbReference>
<dbReference type="STRING" id="1182568.SU48_00280"/>
<dbReference type="SUPFAM" id="SSF53335">
    <property type="entry name" value="S-adenosyl-L-methionine-dependent methyltransferases"/>
    <property type="match status" value="1"/>
</dbReference>
<dbReference type="Gene3D" id="3.40.50.150">
    <property type="entry name" value="Vaccinia Virus protein VP39"/>
    <property type="match status" value="1"/>
</dbReference>